<sequence>MSARLPWSRLIRNLLHAPPAEAPPRPPDDLVAALAAQMAAGAHARLGRSLAIREIDAGSCGGCEAEIAALDAPPYELERFGLRFVDSPRQADLLLVSGPVTRNMAEALRRAHACMARPAWVVAVGDCAVDGGCFHTSPAVEGGVGAVLPVDLLIPGCPPAPEQVLEGLLALLQAGGTAPAPPQPIAPQAATPWPPGQDAEEPWQPDPPGQALPPEEDLSPGKDWPAEDAAGEDRADPPGARPDGRDGPGSHSG</sequence>
<name>A0ABU3MGL7_9PROT</name>
<evidence type="ECO:0000313" key="11">
    <source>
        <dbReference type="EMBL" id="MDT8332123.1"/>
    </source>
</evidence>
<dbReference type="Proteomes" id="UP001258945">
    <property type="component" value="Unassembled WGS sequence"/>
</dbReference>
<keyword evidence="3" id="KW-1003">Cell membrane</keyword>
<dbReference type="InterPro" id="IPR006137">
    <property type="entry name" value="NADH_UbQ_OxRdtase-like_20kDa"/>
</dbReference>
<dbReference type="PANTHER" id="PTHR42989">
    <property type="entry name" value="HYDROGENASE-4 COMPONENT I"/>
    <property type="match status" value="1"/>
</dbReference>
<evidence type="ECO:0000259" key="10">
    <source>
        <dbReference type="Pfam" id="PF01058"/>
    </source>
</evidence>
<proteinExistence type="inferred from homology"/>
<keyword evidence="12" id="KW-1185">Reference proteome</keyword>
<dbReference type="Pfam" id="PF01058">
    <property type="entry name" value="Oxidored_q6"/>
    <property type="match status" value="1"/>
</dbReference>
<dbReference type="PANTHER" id="PTHR42989:SF1">
    <property type="entry name" value="FORMATE HYDROGENLYASE SUBUNIT 7-RELATED"/>
    <property type="match status" value="1"/>
</dbReference>
<keyword evidence="6" id="KW-0408">Iron</keyword>
<evidence type="ECO:0000256" key="4">
    <source>
        <dbReference type="ARBA" id="ARBA00022485"/>
    </source>
</evidence>
<evidence type="ECO:0000256" key="6">
    <source>
        <dbReference type="ARBA" id="ARBA00023004"/>
    </source>
</evidence>
<dbReference type="NCBIfam" id="NF005012">
    <property type="entry name" value="PRK06411.1"/>
    <property type="match status" value="1"/>
</dbReference>
<comment type="similarity">
    <text evidence="2">Belongs to the complex I 20 kDa subunit family.</text>
</comment>
<evidence type="ECO:0000256" key="9">
    <source>
        <dbReference type="SAM" id="MobiDB-lite"/>
    </source>
</evidence>
<dbReference type="InterPro" id="IPR052375">
    <property type="entry name" value="Complex_I_20kDa-like"/>
</dbReference>
<dbReference type="EC" id="1.6.5.9" evidence="11"/>
<evidence type="ECO:0000256" key="2">
    <source>
        <dbReference type="ARBA" id="ARBA00009173"/>
    </source>
</evidence>
<comment type="cofactor">
    <cofactor evidence="1">
        <name>[4Fe-4S] cluster</name>
        <dbReference type="ChEBI" id="CHEBI:49883"/>
    </cofactor>
</comment>
<keyword evidence="4" id="KW-0004">4Fe-4S</keyword>
<evidence type="ECO:0000256" key="1">
    <source>
        <dbReference type="ARBA" id="ARBA00001966"/>
    </source>
</evidence>
<dbReference type="Gene3D" id="3.40.50.12280">
    <property type="match status" value="1"/>
</dbReference>
<dbReference type="RefSeq" id="WP_314282700.1">
    <property type="nucleotide sequence ID" value="NZ_JAVVDO010000022.1"/>
</dbReference>
<evidence type="ECO:0000256" key="5">
    <source>
        <dbReference type="ARBA" id="ARBA00022723"/>
    </source>
</evidence>
<keyword evidence="7" id="KW-0411">Iron-sulfur</keyword>
<feature type="compositionally biased region" description="Basic and acidic residues" evidence="9">
    <location>
        <begin position="231"/>
        <end position="253"/>
    </location>
</feature>
<keyword evidence="8" id="KW-0472">Membrane</keyword>
<dbReference type="EMBL" id="JAVVDO010000022">
    <property type="protein sequence ID" value="MDT8332123.1"/>
    <property type="molecule type" value="Genomic_DNA"/>
</dbReference>
<comment type="caution">
    <text evidence="11">The sequence shown here is derived from an EMBL/GenBank/DDBJ whole genome shotgun (WGS) entry which is preliminary data.</text>
</comment>
<gene>
    <name evidence="11" type="primary">nuoB</name>
    <name evidence="11" type="ORF">RQ831_13765</name>
</gene>
<feature type="domain" description="NADH:ubiquinone oxidoreductase-like 20kDa subunit" evidence="10">
    <location>
        <begin position="60"/>
        <end position="171"/>
    </location>
</feature>
<keyword evidence="5" id="KW-0479">Metal-binding</keyword>
<dbReference type="GO" id="GO:0050136">
    <property type="term" value="F:NADH dehydrogenase (quinone) (non-electrogenic) activity"/>
    <property type="evidence" value="ECO:0007669"/>
    <property type="project" value="UniProtKB-EC"/>
</dbReference>
<reference evidence="11 12" key="1">
    <citation type="journal article" date="2019" name="Microb. Pathog.">
        <title>Comparison of VITEK 2, MALDI-TOF MS, 16S rRNA gene sequencing, and whole-genome sequencing for identification of Roseomonas mucosa.</title>
        <authorList>
            <person name="Rudolph W.W."/>
            <person name="Gunzer F."/>
            <person name="Trauth M."/>
            <person name="Bunk B."/>
            <person name="Bigge R."/>
            <person name="Schrottner P."/>
        </authorList>
    </citation>
    <scope>NUCLEOTIDE SEQUENCE [LARGE SCALE GENOMIC DNA]</scope>
    <source>
        <strain evidence="11 12">DSM 103800</strain>
    </source>
</reference>
<evidence type="ECO:0000256" key="7">
    <source>
        <dbReference type="ARBA" id="ARBA00023014"/>
    </source>
</evidence>
<protein>
    <submittedName>
        <fullName evidence="11">NADH-quinone oxidoreductase subunit NuoB</fullName>
        <ecNumber evidence="11">1.6.5.9</ecNumber>
    </submittedName>
</protein>
<dbReference type="SUPFAM" id="SSF56770">
    <property type="entry name" value="HydA/Nqo6-like"/>
    <property type="match status" value="1"/>
</dbReference>
<feature type="region of interest" description="Disordered" evidence="9">
    <location>
        <begin position="176"/>
        <end position="253"/>
    </location>
</feature>
<evidence type="ECO:0000256" key="8">
    <source>
        <dbReference type="ARBA" id="ARBA00023136"/>
    </source>
</evidence>
<accession>A0ABU3MGL7</accession>
<organism evidence="11 12">
    <name type="scientific">Roseomonas gilardii</name>
    <dbReference type="NCBI Taxonomy" id="257708"/>
    <lineage>
        <taxon>Bacteria</taxon>
        <taxon>Pseudomonadati</taxon>
        <taxon>Pseudomonadota</taxon>
        <taxon>Alphaproteobacteria</taxon>
        <taxon>Acetobacterales</taxon>
        <taxon>Roseomonadaceae</taxon>
        <taxon>Roseomonas</taxon>
    </lineage>
</organism>
<evidence type="ECO:0000256" key="3">
    <source>
        <dbReference type="ARBA" id="ARBA00022475"/>
    </source>
</evidence>
<evidence type="ECO:0000313" key="12">
    <source>
        <dbReference type="Proteomes" id="UP001258945"/>
    </source>
</evidence>
<keyword evidence="11" id="KW-0560">Oxidoreductase</keyword>